<evidence type="ECO:0000313" key="1">
    <source>
        <dbReference type="EMBL" id="EGG22854.1"/>
    </source>
</evidence>
<accession>F4PMQ7</accession>
<dbReference type="GeneID" id="14875144"/>
<dbReference type="AlphaFoldDB" id="F4PMQ7"/>
<protein>
    <submittedName>
        <fullName evidence="1">Uncharacterized protein</fullName>
    </submittedName>
</protein>
<gene>
    <name evidence="1" type="ORF">DFA_04984</name>
</gene>
<proteinExistence type="predicted"/>
<dbReference type="Proteomes" id="UP000007797">
    <property type="component" value="Unassembled WGS sequence"/>
</dbReference>
<dbReference type="KEGG" id="dfa:DFA_04984"/>
<sequence>MNRDSNNNSSNTDQRRSEYFKSILNSKYLRTKIFKDVGIIHHKLYCRQGQPIIYRLKSHEIISLKECIIVNRTDLFIKHFDQVFKSVNRDQDNFNSLLITALKNQWRPTKSSLSILMNHITYFQPTGYAHLVLWLPVTTGDLEMFDHICQLVLDPVPNGTLIFPSYGYCDHLPFSFKHVINKLNQHQQHTTNNNNNNESKYEIIYYMVNKLKEYGMDIRGNLFVDALKCDNNQEIIKWIKDSYEKKEGFIEQESYSFSIMVQTALDKGHLEYFNILIQTIERIVIGIHYYGRIKVESVNPSIMTFNLVTRLFANQYLQVSVTELALIAIKAKQFDILQHILNLYRAQEGYLDTNRLIFGALCIDDTTNIEYLLNRYYNNDDDAEPTTRSKSFQVTTDNICDMMPQPLEYLYSLGHSLDIRMEQSQSVLAILKQEKKVPSLEILQLIIKYQPIATIHPSDILSRFGYCDDDIHLLKDALSLVSDIAFYDIKRDTLIKASKNGLVKTVECLVSNVHSFEDSFSSAIKYKQIKVAKYLTNECISLVHFIEEEEEEDEIITPEAEEEVYNNLFSEFLGGSGQSNKEIWETIHARILPSFYYIGDDETFESFWNDFKSFSTTNSSVVSKLLEESPFDTRYYRRQISNTIDRIILNYSRFYNGPERDQYQMQPLQLPNPSHPFNTYYIISKYRHDPQFNQIINFNDFDINQFYIKNNNLLIDSDNVFRLDYLTYNGPERDQYQMEPLRLSSYNTFVTYYIISKYRHDPQFNQIINFNDFDINQFYNKNQSIGLIPFN</sequence>
<keyword evidence="2" id="KW-1185">Reference proteome</keyword>
<dbReference type="EMBL" id="GL883008">
    <property type="protein sequence ID" value="EGG22854.1"/>
    <property type="molecule type" value="Genomic_DNA"/>
</dbReference>
<dbReference type="RefSeq" id="XP_004360705.1">
    <property type="nucleotide sequence ID" value="XM_004360648.1"/>
</dbReference>
<evidence type="ECO:0000313" key="2">
    <source>
        <dbReference type="Proteomes" id="UP000007797"/>
    </source>
</evidence>
<reference evidence="2" key="1">
    <citation type="journal article" date="2011" name="Genome Res.">
        <title>Phylogeny-wide analysis of social amoeba genomes highlights ancient origins for complex intercellular communication.</title>
        <authorList>
            <person name="Heidel A.J."/>
            <person name="Lawal H.M."/>
            <person name="Felder M."/>
            <person name="Schilde C."/>
            <person name="Helps N.R."/>
            <person name="Tunggal B."/>
            <person name="Rivero F."/>
            <person name="John U."/>
            <person name="Schleicher M."/>
            <person name="Eichinger L."/>
            <person name="Platzer M."/>
            <person name="Noegel A.A."/>
            <person name="Schaap P."/>
            <person name="Gloeckner G."/>
        </authorList>
    </citation>
    <scope>NUCLEOTIDE SEQUENCE [LARGE SCALE GENOMIC DNA]</scope>
    <source>
        <strain evidence="2">SH3</strain>
    </source>
</reference>
<organism evidence="1 2">
    <name type="scientific">Cavenderia fasciculata</name>
    <name type="common">Slime mold</name>
    <name type="synonym">Dictyostelium fasciculatum</name>
    <dbReference type="NCBI Taxonomy" id="261658"/>
    <lineage>
        <taxon>Eukaryota</taxon>
        <taxon>Amoebozoa</taxon>
        <taxon>Evosea</taxon>
        <taxon>Eumycetozoa</taxon>
        <taxon>Dictyostelia</taxon>
        <taxon>Acytosteliales</taxon>
        <taxon>Cavenderiaceae</taxon>
        <taxon>Cavenderia</taxon>
    </lineage>
</organism>
<name>F4PMQ7_CACFS</name>